<dbReference type="InterPro" id="IPR001841">
    <property type="entry name" value="Znf_RING"/>
</dbReference>
<feature type="domain" description="RING-type" evidence="5">
    <location>
        <begin position="169"/>
        <end position="202"/>
    </location>
</feature>
<feature type="domain" description="RING-type" evidence="5">
    <location>
        <begin position="133"/>
        <end position="165"/>
    </location>
</feature>
<dbReference type="SMART" id="SM00184">
    <property type="entry name" value="RING"/>
    <property type="match status" value="4"/>
</dbReference>
<reference evidence="6 7" key="1">
    <citation type="submission" date="2016-11" db="EMBL/GenBank/DDBJ databases">
        <title>The macronuclear genome of Stentor coeruleus: a giant cell with tiny introns.</title>
        <authorList>
            <person name="Slabodnick M."/>
            <person name="Ruby J.G."/>
            <person name="Reiff S.B."/>
            <person name="Swart E.C."/>
            <person name="Gosai S."/>
            <person name="Prabakaran S."/>
            <person name="Witkowska E."/>
            <person name="Larue G.E."/>
            <person name="Fisher S."/>
            <person name="Freeman R.M."/>
            <person name="Gunawardena J."/>
            <person name="Chu W."/>
            <person name="Stover N.A."/>
            <person name="Gregory B.D."/>
            <person name="Nowacki M."/>
            <person name="Derisi J."/>
            <person name="Roy S.W."/>
            <person name="Marshall W.F."/>
            <person name="Sood P."/>
        </authorList>
    </citation>
    <scope>NUCLEOTIDE SEQUENCE [LARGE SCALE GENOMIC DNA]</scope>
    <source>
        <strain evidence="6">WM001</strain>
    </source>
</reference>
<sequence>MSVKCESICMLCESNQDFKVNYTFTHGVCESHKTVFENSQKECTHCSISVKILHFTGKTSCALCKSVVFNLKAACGHYCCINCISETRICKSCFNQCENCSSKNSLKELNCVHKVCKVCMNNLDKCPLCVKNCNKCEEKPYSERFSCGHQFCRQCLREKNTCLMCPEMCESCHKSILWEELSCSHKVCDDCRKNNPRCPICHPIKVIEGIHINCTKCIIN</sequence>
<protein>
    <recommendedName>
        <fullName evidence="5">RING-type domain-containing protein</fullName>
    </recommendedName>
</protein>
<keyword evidence="2 4" id="KW-0863">Zinc-finger</keyword>
<proteinExistence type="predicted"/>
<feature type="domain" description="RING-type" evidence="5">
    <location>
        <begin position="90"/>
        <end position="129"/>
    </location>
</feature>
<evidence type="ECO:0000313" key="7">
    <source>
        <dbReference type="Proteomes" id="UP000187209"/>
    </source>
</evidence>
<organism evidence="6 7">
    <name type="scientific">Stentor coeruleus</name>
    <dbReference type="NCBI Taxonomy" id="5963"/>
    <lineage>
        <taxon>Eukaryota</taxon>
        <taxon>Sar</taxon>
        <taxon>Alveolata</taxon>
        <taxon>Ciliophora</taxon>
        <taxon>Postciliodesmatophora</taxon>
        <taxon>Heterotrichea</taxon>
        <taxon>Heterotrichida</taxon>
        <taxon>Stentoridae</taxon>
        <taxon>Stentor</taxon>
    </lineage>
</organism>
<keyword evidence="1" id="KW-0479">Metal-binding</keyword>
<name>A0A1R2ALL7_9CILI</name>
<dbReference type="AlphaFoldDB" id="A0A1R2ALL7"/>
<keyword evidence="3" id="KW-0862">Zinc</keyword>
<evidence type="ECO:0000256" key="3">
    <source>
        <dbReference type="ARBA" id="ARBA00022833"/>
    </source>
</evidence>
<evidence type="ECO:0000256" key="4">
    <source>
        <dbReference type="PROSITE-ProRule" id="PRU00175"/>
    </source>
</evidence>
<comment type="caution">
    <text evidence="6">The sequence shown here is derived from an EMBL/GenBank/DDBJ whole genome shotgun (WGS) entry which is preliminary data.</text>
</comment>
<keyword evidence="7" id="KW-1185">Reference proteome</keyword>
<dbReference type="PROSITE" id="PS50089">
    <property type="entry name" value="ZF_RING_2"/>
    <property type="match status" value="3"/>
</dbReference>
<dbReference type="InterPro" id="IPR017907">
    <property type="entry name" value="Znf_RING_CS"/>
</dbReference>
<dbReference type="Proteomes" id="UP000187209">
    <property type="component" value="Unassembled WGS sequence"/>
</dbReference>
<evidence type="ECO:0000256" key="2">
    <source>
        <dbReference type="ARBA" id="ARBA00022771"/>
    </source>
</evidence>
<accession>A0A1R2ALL7</accession>
<evidence type="ECO:0000256" key="1">
    <source>
        <dbReference type="ARBA" id="ARBA00022723"/>
    </source>
</evidence>
<dbReference type="GO" id="GO:0008270">
    <property type="term" value="F:zinc ion binding"/>
    <property type="evidence" value="ECO:0007669"/>
    <property type="project" value="UniProtKB-KW"/>
</dbReference>
<gene>
    <name evidence="6" type="ORF">SteCoe_38256</name>
</gene>
<dbReference type="PROSITE" id="PS00518">
    <property type="entry name" value="ZF_RING_1"/>
    <property type="match status" value="2"/>
</dbReference>
<evidence type="ECO:0000313" key="6">
    <source>
        <dbReference type="EMBL" id="OMJ65421.1"/>
    </source>
</evidence>
<dbReference type="OrthoDB" id="10669502at2759"/>
<dbReference type="EMBL" id="MPUH01002153">
    <property type="protein sequence ID" value="OMJ65421.1"/>
    <property type="molecule type" value="Genomic_DNA"/>
</dbReference>
<evidence type="ECO:0000259" key="5">
    <source>
        <dbReference type="PROSITE" id="PS50089"/>
    </source>
</evidence>